<dbReference type="AlphaFoldDB" id="L9ZZ64"/>
<protein>
    <submittedName>
        <fullName evidence="1">Transposase, IS605 OrfB family protein</fullName>
    </submittedName>
</protein>
<gene>
    <name evidence="1" type="ORF">C483_10011</name>
</gene>
<evidence type="ECO:0000313" key="2">
    <source>
        <dbReference type="Proteomes" id="UP000011519"/>
    </source>
</evidence>
<reference evidence="1 2" key="1">
    <citation type="journal article" date="2014" name="PLoS Genet.">
        <title>Phylogenetically driven sequencing of extremely halophilic archaea reveals strategies for static and dynamic osmo-response.</title>
        <authorList>
            <person name="Becker E.A."/>
            <person name="Seitzer P.M."/>
            <person name="Tritt A."/>
            <person name="Larsen D."/>
            <person name="Krusor M."/>
            <person name="Yao A.I."/>
            <person name="Wu D."/>
            <person name="Madern D."/>
            <person name="Eisen J.A."/>
            <person name="Darling A.E."/>
            <person name="Facciotti M.T."/>
        </authorList>
    </citation>
    <scope>NUCLEOTIDE SEQUENCE [LARGE SCALE GENOMIC DNA]</scope>
    <source>
        <strain evidence="1 2">JCM 10989</strain>
    </source>
</reference>
<proteinExistence type="predicted"/>
<dbReference type="Proteomes" id="UP000011519">
    <property type="component" value="Unassembled WGS sequence"/>
</dbReference>
<evidence type="ECO:0000313" key="1">
    <source>
        <dbReference type="EMBL" id="ELY91366.1"/>
    </source>
</evidence>
<accession>L9ZZ64</accession>
<comment type="caution">
    <text evidence="1">The sequence shown here is derived from an EMBL/GenBank/DDBJ whole genome shotgun (WGS) entry which is preliminary data.</text>
</comment>
<name>L9ZZ64_9EURY</name>
<sequence>MAIEVTRTYVGSIQNQRQVDDDLDSLGGSAAKIWNVLRNRRFLMGCTRASLL</sequence>
<dbReference type="PATRIC" id="fig|1227493.4.peg.1991"/>
<organism evidence="1 2">
    <name type="scientific">Natrialba hulunbeirensis JCM 10989</name>
    <dbReference type="NCBI Taxonomy" id="1227493"/>
    <lineage>
        <taxon>Archaea</taxon>
        <taxon>Methanobacteriati</taxon>
        <taxon>Methanobacteriota</taxon>
        <taxon>Stenosarchaea group</taxon>
        <taxon>Halobacteria</taxon>
        <taxon>Halobacteriales</taxon>
        <taxon>Natrialbaceae</taxon>
        <taxon>Natrialba</taxon>
    </lineage>
</organism>
<dbReference type="EMBL" id="AOIM01000031">
    <property type="protein sequence ID" value="ELY91366.1"/>
    <property type="molecule type" value="Genomic_DNA"/>
</dbReference>
<keyword evidence="2" id="KW-1185">Reference proteome</keyword>